<comment type="function">
    <text evidence="2">Membrane-anchoring subunit of succinate dehydrogenase (SDH).</text>
</comment>
<gene>
    <name evidence="17" type="primary">sdhD</name>
    <name evidence="17" type="ORF">FHP25_33260</name>
</gene>
<dbReference type="UniPathway" id="UPA00223"/>
<keyword evidence="13 16" id="KW-1133">Transmembrane helix</keyword>
<keyword evidence="9" id="KW-0349">Heme</keyword>
<keyword evidence="10 16" id="KW-0812">Transmembrane</keyword>
<keyword evidence="18" id="KW-1185">Reference proteome</keyword>
<dbReference type="EMBL" id="VDUZ01000054">
    <property type="protein sequence ID" value="TXL70751.1"/>
    <property type="molecule type" value="Genomic_DNA"/>
</dbReference>
<dbReference type="InterPro" id="IPR014312">
    <property type="entry name" value="Succ_DH_anchor"/>
</dbReference>
<evidence type="ECO:0000256" key="4">
    <source>
        <dbReference type="ARBA" id="ARBA00005163"/>
    </source>
</evidence>
<dbReference type="Gene3D" id="1.20.1300.10">
    <property type="entry name" value="Fumarate reductase/succinate dehydrogenase, transmembrane subunit"/>
    <property type="match status" value="1"/>
</dbReference>
<dbReference type="Pfam" id="PF01127">
    <property type="entry name" value="Sdh_cyt"/>
    <property type="match status" value="1"/>
</dbReference>
<dbReference type="CDD" id="cd03495">
    <property type="entry name" value="SQR_TypeC_SdhD_like"/>
    <property type="match status" value="1"/>
</dbReference>
<evidence type="ECO:0000256" key="2">
    <source>
        <dbReference type="ARBA" id="ARBA00004050"/>
    </source>
</evidence>
<evidence type="ECO:0000256" key="14">
    <source>
        <dbReference type="ARBA" id="ARBA00023004"/>
    </source>
</evidence>
<evidence type="ECO:0000256" key="6">
    <source>
        <dbReference type="ARBA" id="ARBA00019425"/>
    </source>
</evidence>
<dbReference type="GO" id="GO:0016020">
    <property type="term" value="C:membrane"/>
    <property type="evidence" value="ECO:0007669"/>
    <property type="project" value="UniProtKB-SubCell"/>
</dbReference>
<dbReference type="GO" id="GO:0046872">
    <property type="term" value="F:metal ion binding"/>
    <property type="evidence" value="ECO:0007669"/>
    <property type="project" value="UniProtKB-KW"/>
</dbReference>
<evidence type="ECO:0000256" key="11">
    <source>
        <dbReference type="ARBA" id="ARBA00022723"/>
    </source>
</evidence>
<reference evidence="17 18" key="1">
    <citation type="submission" date="2019-06" db="EMBL/GenBank/DDBJ databases">
        <title>New taxonomy in bacterial strain CC-CFT640, isolated from vineyard.</title>
        <authorList>
            <person name="Lin S.-Y."/>
            <person name="Tsai C.-F."/>
            <person name="Young C.-C."/>
        </authorList>
    </citation>
    <scope>NUCLEOTIDE SEQUENCE [LARGE SCALE GENOMIC DNA]</scope>
    <source>
        <strain evidence="17 18">CC-CFT640</strain>
    </source>
</reference>
<organism evidence="17 18">
    <name type="scientific">Vineibacter terrae</name>
    <dbReference type="NCBI Taxonomy" id="2586908"/>
    <lineage>
        <taxon>Bacteria</taxon>
        <taxon>Pseudomonadati</taxon>
        <taxon>Pseudomonadota</taxon>
        <taxon>Alphaproteobacteria</taxon>
        <taxon>Hyphomicrobiales</taxon>
        <taxon>Vineibacter</taxon>
    </lineage>
</organism>
<protein>
    <recommendedName>
        <fullName evidence="6">Succinate dehydrogenase hydrophobic membrane anchor subunit</fullName>
    </recommendedName>
</protein>
<name>A0A5C8PAD5_9HYPH</name>
<keyword evidence="8" id="KW-0816">Tricarboxylic acid cycle</keyword>
<dbReference type="SUPFAM" id="SSF81343">
    <property type="entry name" value="Fumarate reductase respiratory complex transmembrane subunits"/>
    <property type="match status" value="1"/>
</dbReference>
<evidence type="ECO:0000256" key="8">
    <source>
        <dbReference type="ARBA" id="ARBA00022532"/>
    </source>
</evidence>
<keyword evidence="14" id="KW-0408">Iron</keyword>
<keyword evidence="11" id="KW-0479">Metal-binding</keyword>
<dbReference type="NCBIfam" id="TIGR02968">
    <property type="entry name" value="succ_dehyd_anc"/>
    <property type="match status" value="1"/>
</dbReference>
<keyword evidence="12" id="KW-0249">Electron transport</keyword>
<feature type="transmembrane region" description="Helical" evidence="16">
    <location>
        <begin position="25"/>
        <end position="46"/>
    </location>
</feature>
<dbReference type="GO" id="GO:0006099">
    <property type="term" value="P:tricarboxylic acid cycle"/>
    <property type="evidence" value="ECO:0007669"/>
    <property type="project" value="UniProtKB-UniPathway"/>
</dbReference>
<dbReference type="InterPro" id="IPR034804">
    <property type="entry name" value="SQR/QFR_C/D"/>
</dbReference>
<dbReference type="AlphaFoldDB" id="A0A5C8PAD5"/>
<evidence type="ECO:0000256" key="5">
    <source>
        <dbReference type="ARBA" id="ARBA00011558"/>
    </source>
</evidence>
<evidence type="ECO:0000256" key="1">
    <source>
        <dbReference type="ARBA" id="ARBA00001971"/>
    </source>
</evidence>
<evidence type="ECO:0000256" key="7">
    <source>
        <dbReference type="ARBA" id="ARBA00022448"/>
    </source>
</evidence>
<proteinExistence type="predicted"/>
<dbReference type="RefSeq" id="WP_147851317.1">
    <property type="nucleotide sequence ID" value="NZ_VDUZ01000054.1"/>
</dbReference>
<comment type="caution">
    <text evidence="17">The sequence shown here is derived from an EMBL/GenBank/DDBJ whole genome shotgun (WGS) entry which is preliminary data.</text>
</comment>
<dbReference type="OrthoDB" id="9809280at2"/>
<feature type="transmembrane region" description="Helical" evidence="16">
    <location>
        <begin position="58"/>
        <end position="84"/>
    </location>
</feature>
<dbReference type="Proteomes" id="UP000321638">
    <property type="component" value="Unassembled WGS sequence"/>
</dbReference>
<keyword evidence="7" id="KW-0813">Transport</keyword>
<comment type="subunit">
    <text evidence="5">Part of an enzyme complex containing four subunits: a flavoprotein, an iron-sulfur protein, plus two membrane-anchoring proteins, SdhC and SdhD.</text>
</comment>
<evidence type="ECO:0000313" key="17">
    <source>
        <dbReference type="EMBL" id="TXL70751.1"/>
    </source>
</evidence>
<evidence type="ECO:0000256" key="3">
    <source>
        <dbReference type="ARBA" id="ARBA00004141"/>
    </source>
</evidence>
<evidence type="ECO:0000313" key="18">
    <source>
        <dbReference type="Proteomes" id="UP000321638"/>
    </source>
</evidence>
<keyword evidence="15 16" id="KW-0472">Membrane</keyword>
<comment type="pathway">
    <text evidence="4">Carbohydrate metabolism; tricarboxylic acid cycle.</text>
</comment>
<evidence type="ECO:0000256" key="10">
    <source>
        <dbReference type="ARBA" id="ARBA00022692"/>
    </source>
</evidence>
<accession>A0A5C8PAD5</accession>
<evidence type="ECO:0000256" key="12">
    <source>
        <dbReference type="ARBA" id="ARBA00022982"/>
    </source>
</evidence>
<sequence length="127" mass="13709">MADLRSPVARVRGLGSARDGTHHWWLQRVTAVALVPLVIWFAVSLLRFAPEGQAAVRAWIASPVTMVMLILAIAVGLWHAALGVQVVVEDYVHAKGWRIGLDMAMKFIAVIGSLAAIVAIFRIAFGG</sequence>
<evidence type="ECO:0000256" key="16">
    <source>
        <dbReference type="SAM" id="Phobius"/>
    </source>
</evidence>
<comment type="subcellular location">
    <subcellularLocation>
        <location evidence="3">Membrane</location>
        <topology evidence="3">Multi-pass membrane protein</topology>
    </subcellularLocation>
</comment>
<comment type="cofactor">
    <cofactor evidence="1">
        <name>heme</name>
        <dbReference type="ChEBI" id="CHEBI:30413"/>
    </cofactor>
</comment>
<evidence type="ECO:0000256" key="13">
    <source>
        <dbReference type="ARBA" id="ARBA00022989"/>
    </source>
</evidence>
<evidence type="ECO:0000256" key="15">
    <source>
        <dbReference type="ARBA" id="ARBA00023136"/>
    </source>
</evidence>
<feature type="transmembrane region" description="Helical" evidence="16">
    <location>
        <begin position="104"/>
        <end position="125"/>
    </location>
</feature>
<dbReference type="InterPro" id="IPR000701">
    <property type="entry name" value="SuccDH_FuR_B_TM-su"/>
</dbReference>
<evidence type="ECO:0000256" key="9">
    <source>
        <dbReference type="ARBA" id="ARBA00022617"/>
    </source>
</evidence>
<dbReference type="GO" id="GO:0020037">
    <property type="term" value="F:heme binding"/>
    <property type="evidence" value="ECO:0007669"/>
    <property type="project" value="InterPro"/>
</dbReference>